<proteinExistence type="predicted"/>
<sequence>MNILIKKTVLSKLKDTCRISFEFFMLKDEKAWLQPLYKTENYVCLDQESERHLEKSAQLFSNFLSKVSDQVRSMTEEEFYVLFESMSSISSEKEFMETLQDVRTSNRVA</sequence>
<evidence type="ECO:0000313" key="2">
    <source>
        <dbReference type="Proteomes" id="UP000576082"/>
    </source>
</evidence>
<keyword evidence="2" id="KW-1185">Reference proteome</keyword>
<dbReference type="RefSeq" id="WP_169658069.1">
    <property type="nucleotide sequence ID" value="NZ_JABANE010000049.1"/>
</dbReference>
<gene>
    <name evidence="1" type="ORF">HHU12_17690</name>
</gene>
<reference evidence="1 2" key="1">
    <citation type="submission" date="2020-04" db="EMBL/GenBank/DDBJ databases">
        <title>Flammeovirga sp. SR4, a novel species isolated from seawater.</title>
        <authorList>
            <person name="Wang X."/>
        </authorList>
    </citation>
    <scope>NUCLEOTIDE SEQUENCE [LARGE SCALE GENOMIC DNA]</scope>
    <source>
        <strain evidence="1 2">ATCC 23126</strain>
    </source>
</reference>
<dbReference type="AlphaFoldDB" id="A0A7X9RW45"/>
<dbReference type="Proteomes" id="UP000576082">
    <property type="component" value="Unassembled WGS sequence"/>
</dbReference>
<evidence type="ECO:0000313" key="1">
    <source>
        <dbReference type="EMBL" id="NME69813.1"/>
    </source>
</evidence>
<protein>
    <submittedName>
        <fullName evidence="1">Uncharacterized protein</fullName>
    </submittedName>
</protein>
<organism evidence="1 2">
    <name type="scientific">Flammeovirga aprica JL-4</name>
    <dbReference type="NCBI Taxonomy" id="694437"/>
    <lineage>
        <taxon>Bacteria</taxon>
        <taxon>Pseudomonadati</taxon>
        <taxon>Bacteroidota</taxon>
        <taxon>Cytophagia</taxon>
        <taxon>Cytophagales</taxon>
        <taxon>Flammeovirgaceae</taxon>
        <taxon>Flammeovirga</taxon>
    </lineage>
</organism>
<accession>A0A7X9RW45</accession>
<comment type="caution">
    <text evidence="1">The sequence shown here is derived from an EMBL/GenBank/DDBJ whole genome shotgun (WGS) entry which is preliminary data.</text>
</comment>
<dbReference type="EMBL" id="JABANE010000049">
    <property type="protein sequence ID" value="NME69813.1"/>
    <property type="molecule type" value="Genomic_DNA"/>
</dbReference>
<name>A0A7X9RW45_9BACT</name>